<dbReference type="GO" id="GO:0055085">
    <property type="term" value="P:transmembrane transport"/>
    <property type="evidence" value="ECO:0007669"/>
    <property type="project" value="InterPro"/>
</dbReference>
<dbReference type="PANTHER" id="PTHR33376">
    <property type="match status" value="1"/>
</dbReference>
<evidence type="ECO:0000313" key="3">
    <source>
        <dbReference type="EMBL" id="QEA12820.1"/>
    </source>
</evidence>
<dbReference type="KEGG" id="cof:FOZ74_07160"/>
<dbReference type="AlphaFoldDB" id="A0A5B8RTL9"/>
<evidence type="ECO:0000256" key="1">
    <source>
        <dbReference type="ARBA" id="ARBA00022729"/>
    </source>
</evidence>
<dbReference type="EMBL" id="CP042344">
    <property type="protein sequence ID" value="QEA12820.1"/>
    <property type="molecule type" value="Genomic_DNA"/>
</dbReference>
<sequence>MKRRDFCATAALASTGLGLTAPALAETKWDFATAYPAINFHSKNNQAFVDEVAKATNGALKIQPHFGASLFKMPEIKRAVQTGNAQMGEFFLVSFQNEAQIFGADGLPFLVKDYDEAFKLYQAQKPYLESILDKQGQTLLYSVAWPPQSIYSNKQINSAADLKGLKWRVYSPTTARIGELVGAQPVTIQEAELSQALATGVIEALITSSATGADNKLYENLKYFYKVQAWIPKNAVTVNKKAFNALSKAEQDAVRKAAAAAEERGWKSSREVDERSLETLQKGGMQIIEPSAQLMGDLSKVGDVVIKEWLEKAGADGQALIEAFNKSK</sequence>
<dbReference type="Gene3D" id="3.40.190.170">
    <property type="entry name" value="Bacterial extracellular solute-binding protein, family 7"/>
    <property type="match status" value="1"/>
</dbReference>
<feature type="signal peptide" evidence="2">
    <location>
        <begin position="1"/>
        <end position="25"/>
    </location>
</feature>
<dbReference type="RefSeq" id="WP_146912413.1">
    <property type="nucleotide sequence ID" value="NZ_CP042344.1"/>
</dbReference>
<dbReference type="OrthoDB" id="9783941at2"/>
<dbReference type="Proteomes" id="UP000321199">
    <property type="component" value="Chromosome"/>
</dbReference>
<dbReference type="NCBIfam" id="NF037995">
    <property type="entry name" value="TRAP_S1"/>
    <property type="match status" value="1"/>
</dbReference>
<dbReference type="Pfam" id="PF03480">
    <property type="entry name" value="DctP"/>
    <property type="match status" value="1"/>
</dbReference>
<dbReference type="InterPro" id="IPR038404">
    <property type="entry name" value="TRAP_DctP_sf"/>
</dbReference>
<feature type="chain" id="PRO_5022766255" evidence="2">
    <location>
        <begin position="26"/>
        <end position="328"/>
    </location>
</feature>
<evidence type="ECO:0000313" key="4">
    <source>
        <dbReference type="Proteomes" id="UP000321199"/>
    </source>
</evidence>
<proteinExistence type="predicted"/>
<reference evidence="3 4" key="1">
    <citation type="submission" date="2019-07" db="EMBL/GenBank/DDBJ databases">
        <title>Complete genome sequence of Comamonas sp. NLF 7-7 isolated from livestock.</title>
        <authorList>
            <person name="Kim D.H."/>
            <person name="Kim J.G."/>
        </authorList>
    </citation>
    <scope>NUCLEOTIDE SEQUENCE [LARGE SCALE GENOMIC DNA]</scope>
    <source>
        <strain evidence="3 4">NLF 7-7</strain>
    </source>
</reference>
<dbReference type="InterPro" id="IPR018389">
    <property type="entry name" value="DctP_fam"/>
</dbReference>
<name>A0A5B8RTL9_9BURK</name>
<keyword evidence="4" id="KW-1185">Reference proteome</keyword>
<organism evidence="3 4">
    <name type="scientific">Comamonas flocculans</name>
    <dbReference type="NCBI Taxonomy" id="2597701"/>
    <lineage>
        <taxon>Bacteria</taxon>
        <taxon>Pseudomonadati</taxon>
        <taxon>Pseudomonadota</taxon>
        <taxon>Betaproteobacteria</taxon>
        <taxon>Burkholderiales</taxon>
        <taxon>Comamonadaceae</taxon>
        <taxon>Comamonas</taxon>
    </lineage>
</organism>
<dbReference type="CDD" id="cd13602">
    <property type="entry name" value="PBP2_TRAP_BpDctp6_7"/>
    <property type="match status" value="1"/>
</dbReference>
<keyword evidence="1 2" id="KW-0732">Signal</keyword>
<gene>
    <name evidence="3" type="ORF">FOZ74_07160</name>
</gene>
<dbReference type="PANTHER" id="PTHR33376:SF4">
    <property type="entry name" value="SIALIC ACID-BINDING PERIPLASMIC PROTEIN SIAP"/>
    <property type="match status" value="1"/>
</dbReference>
<evidence type="ECO:0000256" key="2">
    <source>
        <dbReference type="SAM" id="SignalP"/>
    </source>
</evidence>
<protein>
    <submittedName>
        <fullName evidence="3">TRAP transporter substrate-binding protein</fullName>
    </submittedName>
</protein>
<accession>A0A5B8RTL9</accession>